<dbReference type="PROSITE" id="PS50893">
    <property type="entry name" value="ABC_TRANSPORTER_2"/>
    <property type="match status" value="1"/>
</dbReference>
<feature type="domain" description="ABC transporter" evidence="4">
    <location>
        <begin position="4"/>
        <end position="252"/>
    </location>
</feature>
<dbReference type="Pfam" id="PF00005">
    <property type="entry name" value="ABC_tran"/>
    <property type="match status" value="1"/>
</dbReference>
<dbReference type="Gene3D" id="3.40.50.300">
    <property type="entry name" value="P-loop containing nucleotide triphosphate hydrolases"/>
    <property type="match status" value="1"/>
</dbReference>
<evidence type="ECO:0000256" key="3">
    <source>
        <dbReference type="ARBA" id="ARBA00022840"/>
    </source>
</evidence>
<dbReference type="PANTHER" id="PTHR45772">
    <property type="entry name" value="CONSERVED COMPONENT OF ABC TRANSPORTER FOR NATURAL AMINO ACIDS-RELATED"/>
    <property type="match status" value="1"/>
</dbReference>
<keyword evidence="3 5" id="KW-0067">ATP-binding</keyword>
<gene>
    <name evidence="5" type="ORF">SAMN04487962_13413</name>
</gene>
<dbReference type="OrthoDB" id="9780942at2"/>
<dbReference type="InterPro" id="IPR032823">
    <property type="entry name" value="BCA_ABC_TP_C"/>
</dbReference>
<protein>
    <submittedName>
        <fullName evidence="5">Branched-chain amino acid transport system ATP-binding protein</fullName>
    </submittedName>
</protein>
<evidence type="ECO:0000313" key="5">
    <source>
        <dbReference type="EMBL" id="SET87066.1"/>
    </source>
</evidence>
<dbReference type="InterPro" id="IPR051120">
    <property type="entry name" value="ABC_AA/LPS_Transport"/>
</dbReference>
<keyword evidence="6" id="KW-1185">Reference proteome</keyword>
<dbReference type="SUPFAM" id="SSF52540">
    <property type="entry name" value="P-loop containing nucleoside triphosphate hydrolases"/>
    <property type="match status" value="1"/>
</dbReference>
<keyword evidence="2" id="KW-0547">Nucleotide-binding</keyword>
<dbReference type="FunFam" id="3.40.50.300:FF:000421">
    <property type="entry name" value="Branched-chain amino acid ABC transporter ATP-binding protein"/>
    <property type="match status" value="1"/>
</dbReference>
<evidence type="ECO:0000259" key="4">
    <source>
        <dbReference type="PROSITE" id="PS50893"/>
    </source>
</evidence>
<dbReference type="Pfam" id="PF12399">
    <property type="entry name" value="BCA_ABC_TP_C"/>
    <property type="match status" value="1"/>
</dbReference>
<keyword evidence="1" id="KW-0813">Transport</keyword>
<dbReference type="AlphaFoldDB" id="A0A1I0HV52"/>
<sequence>MALLTVENLSMEFGGIRAVDDVSFRVGEGEIYTIIGPNGAGKTTIFNMISLIYRSSSGRIWFDGNDLSARKPQDLTHLGLARTFQNIELFEHETVLQNLLVGRHCHSRTRLWQQMLFTPATRRAEIEHREAVEQVIDLLNLQHYRDSVVGNLPYGVQKLIELGRALCARPRILLLDEPSSGLNVEETDDLSFWIEDIRNLLGITVVMIEHDMRLVSQVSDRVLAVSNGRVLAEGTAREIQENPAVAEAYLGTREDVA</sequence>
<dbReference type="STRING" id="430453.SAMN04487962_13413"/>
<dbReference type="GO" id="GO:0005886">
    <property type="term" value="C:plasma membrane"/>
    <property type="evidence" value="ECO:0007669"/>
    <property type="project" value="TreeGrafter"/>
</dbReference>
<evidence type="ECO:0000313" key="6">
    <source>
        <dbReference type="Proteomes" id="UP000198762"/>
    </source>
</evidence>
<dbReference type="Proteomes" id="UP000198762">
    <property type="component" value="Unassembled WGS sequence"/>
</dbReference>
<proteinExistence type="predicted"/>
<evidence type="ECO:0000256" key="2">
    <source>
        <dbReference type="ARBA" id="ARBA00022741"/>
    </source>
</evidence>
<evidence type="ECO:0000256" key="1">
    <source>
        <dbReference type="ARBA" id="ARBA00022448"/>
    </source>
</evidence>
<accession>A0A1I0HV52</accession>
<dbReference type="GO" id="GO:0005524">
    <property type="term" value="F:ATP binding"/>
    <property type="evidence" value="ECO:0007669"/>
    <property type="project" value="UniProtKB-KW"/>
</dbReference>
<reference evidence="6" key="1">
    <citation type="submission" date="2016-10" db="EMBL/GenBank/DDBJ databases">
        <authorList>
            <person name="Varghese N."/>
            <person name="Submissions S."/>
        </authorList>
    </citation>
    <scope>NUCLEOTIDE SEQUENCE [LARGE SCALE GENOMIC DNA]</scope>
    <source>
        <strain evidence="6">CGMCC 1.6489</strain>
    </source>
</reference>
<name>A0A1I0HV52_9GAMM</name>
<dbReference type="SMART" id="SM00382">
    <property type="entry name" value="AAA"/>
    <property type="match status" value="1"/>
</dbReference>
<dbReference type="CDD" id="cd03219">
    <property type="entry name" value="ABC_Mj1267_LivG_branched"/>
    <property type="match status" value="1"/>
</dbReference>
<dbReference type="PANTHER" id="PTHR45772:SF1">
    <property type="entry name" value="ABC TRANSPORTER ATP-BINDING PROTEIN"/>
    <property type="match status" value="1"/>
</dbReference>
<dbReference type="InterPro" id="IPR027417">
    <property type="entry name" value="P-loop_NTPase"/>
</dbReference>
<dbReference type="GO" id="GO:0016887">
    <property type="term" value="F:ATP hydrolysis activity"/>
    <property type="evidence" value="ECO:0007669"/>
    <property type="project" value="InterPro"/>
</dbReference>
<dbReference type="InterPro" id="IPR003439">
    <property type="entry name" value="ABC_transporter-like_ATP-bd"/>
</dbReference>
<dbReference type="EMBL" id="FOHZ01000034">
    <property type="protein sequence ID" value="SET87066.1"/>
    <property type="molecule type" value="Genomic_DNA"/>
</dbReference>
<dbReference type="RefSeq" id="WP_091854846.1">
    <property type="nucleotide sequence ID" value="NZ_FOHZ01000034.1"/>
</dbReference>
<dbReference type="InterPro" id="IPR003593">
    <property type="entry name" value="AAA+_ATPase"/>
</dbReference>
<organism evidence="5 6">
    <name type="scientific">Marinobacter segnicrescens</name>
    <dbReference type="NCBI Taxonomy" id="430453"/>
    <lineage>
        <taxon>Bacteria</taxon>
        <taxon>Pseudomonadati</taxon>
        <taxon>Pseudomonadota</taxon>
        <taxon>Gammaproteobacteria</taxon>
        <taxon>Pseudomonadales</taxon>
        <taxon>Marinobacteraceae</taxon>
        <taxon>Marinobacter</taxon>
    </lineage>
</organism>